<dbReference type="PANTHER" id="PTHR43405">
    <property type="entry name" value="GLYCOSYL HYDROLASE DIGH"/>
    <property type="match status" value="1"/>
</dbReference>
<dbReference type="InterPro" id="IPR003790">
    <property type="entry name" value="GHL10"/>
</dbReference>
<gene>
    <name evidence="3" type="ORF">M595_1138</name>
</gene>
<dbReference type="PANTHER" id="PTHR43405:SF1">
    <property type="entry name" value="GLYCOSYL HYDROLASE DIGH"/>
    <property type="match status" value="1"/>
</dbReference>
<dbReference type="PATRIC" id="fig|1348334.3.peg.1113"/>
<name>U7QQU8_9CYAN</name>
<dbReference type="InterPro" id="IPR052177">
    <property type="entry name" value="Divisome_Glycosyl_Hydrolase"/>
</dbReference>
<keyword evidence="4" id="KW-1185">Reference proteome</keyword>
<dbReference type="SUPFAM" id="SSF51445">
    <property type="entry name" value="(Trans)glycosidases"/>
    <property type="match status" value="1"/>
</dbReference>
<evidence type="ECO:0000259" key="2">
    <source>
        <dbReference type="Pfam" id="PF02638"/>
    </source>
</evidence>
<reference evidence="3 4" key="1">
    <citation type="journal article" date="2013" name="Front. Microbiol.">
        <title>Comparative genomic analyses of the cyanobacterium, Lyngbya aestuarii BL J, a powerful hydrogen producer.</title>
        <authorList>
            <person name="Kothari A."/>
            <person name="Vaughn M."/>
            <person name="Garcia-Pichel F."/>
        </authorList>
    </citation>
    <scope>NUCLEOTIDE SEQUENCE [LARGE SCALE GENOMIC DNA]</scope>
    <source>
        <strain evidence="3 4">BL J</strain>
    </source>
</reference>
<dbReference type="RefSeq" id="WP_023064895.1">
    <property type="nucleotide sequence ID" value="NZ_AUZM01000007.1"/>
</dbReference>
<comment type="caution">
    <text evidence="3">The sequence shown here is derived from an EMBL/GenBank/DDBJ whole genome shotgun (WGS) entry which is preliminary data.</text>
</comment>
<dbReference type="Proteomes" id="UP000017127">
    <property type="component" value="Unassembled WGS sequence"/>
</dbReference>
<dbReference type="OrthoDB" id="580981at2"/>
<sequence length="421" mass="47787">MKLCLTSKSWSSIRVKQAIRSLKSLLLAVFACWITISWASHPSQAVVDPQPFQEIRGVWMTSNDSDILRDRPKAQEAISQLGRLNFNTIYPVVWNSGYALYPSAVAQEAGIQPFIHRGLQGQDILGELTTIAHQQNLLVIPWFEFGFMAPPTSELALNHPNWLTQKRDGSQTWISAAGEVVWLNPFHPQVQKLITDLVLEVITQYNVDGIQFDDHLSLPNEFGYDPYTISLYRQEMNANPPANPENPTWMRWRANKITAFVKRLNKAIKAKQANAIFSVSPNPYHLAYNTYLQDWVNWVKEDLVDELIVQVYRPDINSFLSEIVRPEIKEVHKKIPTGVGILTGLRNRPIAMEHIQAKVQAARQQGLGMSFFFFESLWDYAPESIQERKSNFQALFNQPATRLLGTAASSVPTETSPPSTN</sequence>
<protein>
    <recommendedName>
        <fullName evidence="2">Glycosyl hydrolase-like 10 domain-containing protein</fullName>
    </recommendedName>
</protein>
<dbReference type="InterPro" id="IPR017853">
    <property type="entry name" value="GH"/>
</dbReference>
<feature type="domain" description="Glycosyl hydrolase-like 10" evidence="2">
    <location>
        <begin position="54"/>
        <end position="355"/>
    </location>
</feature>
<evidence type="ECO:0000313" key="4">
    <source>
        <dbReference type="Proteomes" id="UP000017127"/>
    </source>
</evidence>
<proteinExistence type="predicted"/>
<accession>U7QQU8</accession>
<dbReference type="EMBL" id="AUZM01000007">
    <property type="protein sequence ID" value="ERT08801.1"/>
    <property type="molecule type" value="Genomic_DNA"/>
</dbReference>
<evidence type="ECO:0000313" key="3">
    <source>
        <dbReference type="EMBL" id="ERT08801.1"/>
    </source>
</evidence>
<dbReference type="Gene3D" id="3.20.20.80">
    <property type="entry name" value="Glycosidases"/>
    <property type="match status" value="1"/>
</dbReference>
<evidence type="ECO:0000256" key="1">
    <source>
        <dbReference type="ARBA" id="ARBA00022729"/>
    </source>
</evidence>
<dbReference type="Pfam" id="PF02638">
    <property type="entry name" value="GHL10"/>
    <property type="match status" value="1"/>
</dbReference>
<organism evidence="3 4">
    <name type="scientific">Lyngbya aestuarii BL J</name>
    <dbReference type="NCBI Taxonomy" id="1348334"/>
    <lineage>
        <taxon>Bacteria</taxon>
        <taxon>Bacillati</taxon>
        <taxon>Cyanobacteriota</taxon>
        <taxon>Cyanophyceae</taxon>
        <taxon>Oscillatoriophycideae</taxon>
        <taxon>Oscillatoriales</taxon>
        <taxon>Microcoleaceae</taxon>
        <taxon>Lyngbya</taxon>
    </lineage>
</organism>
<dbReference type="AlphaFoldDB" id="U7QQU8"/>
<keyword evidence="1" id="KW-0732">Signal</keyword>